<feature type="transmembrane region" description="Helical" evidence="7">
    <location>
        <begin position="137"/>
        <end position="162"/>
    </location>
</feature>
<evidence type="ECO:0000256" key="4">
    <source>
        <dbReference type="ARBA" id="ARBA00022989"/>
    </source>
</evidence>
<keyword evidence="2" id="KW-0813">Transport</keyword>
<evidence type="ECO:0000313" key="9">
    <source>
        <dbReference type="EMBL" id="KAL0480301.1"/>
    </source>
</evidence>
<protein>
    <submittedName>
        <fullName evidence="9">TetA</fullName>
    </submittedName>
</protein>
<feature type="transmembrane region" description="Helical" evidence="7">
    <location>
        <begin position="234"/>
        <end position="254"/>
    </location>
</feature>
<dbReference type="InterPro" id="IPR011701">
    <property type="entry name" value="MFS"/>
</dbReference>
<feature type="transmembrane region" description="Helical" evidence="7">
    <location>
        <begin position="402"/>
        <end position="426"/>
    </location>
</feature>
<feature type="transmembrane region" description="Helical" evidence="7">
    <location>
        <begin position="369"/>
        <end position="390"/>
    </location>
</feature>
<feature type="compositionally biased region" description="Acidic residues" evidence="6">
    <location>
        <begin position="1"/>
        <end position="13"/>
    </location>
</feature>
<dbReference type="Gene3D" id="1.20.1250.20">
    <property type="entry name" value="MFS general substrate transporter like domains"/>
    <property type="match status" value="1"/>
</dbReference>
<dbReference type="InterPro" id="IPR001958">
    <property type="entry name" value="Tet-R_TetA/multi-R_MdtG-like"/>
</dbReference>
<feature type="transmembrane region" description="Helical" evidence="7">
    <location>
        <begin position="106"/>
        <end position="125"/>
    </location>
</feature>
<evidence type="ECO:0000256" key="5">
    <source>
        <dbReference type="ARBA" id="ARBA00023136"/>
    </source>
</evidence>
<keyword evidence="3 7" id="KW-0812">Transmembrane</keyword>
<evidence type="ECO:0000259" key="8">
    <source>
        <dbReference type="PROSITE" id="PS50850"/>
    </source>
</evidence>
<comment type="caution">
    <text evidence="9">The sequence shown here is derived from an EMBL/GenBank/DDBJ whole genome shotgun (WGS) entry which is preliminary data.</text>
</comment>
<gene>
    <name evidence="9" type="ORF">AKO1_007135</name>
</gene>
<evidence type="ECO:0000256" key="2">
    <source>
        <dbReference type="ARBA" id="ARBA00022448"/>
    </source>
</evidence>
<evidence type="ECO:0000256" key="6">
    <source>
        <dbReference type="SAM" id="MobiDB-lite"/>
    </source>
</evidence>
<feature type="transmembrane region" description="Helical" evidence="7">
    <location>
        <begin position="340"/>
        <end position="357"/>
    </location>
</feature>
<name>A0AAW2YTM5_9EUKA</name>
<accession>A0AAW2YTM5</accession>
<dbReference type="InterPro" id="IPR036259">
    <property type="entry name" value="MFS_trans_sf"/>
</dbReference>
<organism evidence="9 10">
    <name type="scientific">Acrasis kona</name>
    <dbReference type="NCBI Taxonomy" id="1008807"/>
    <lineage>
        <taxon>Eukaryota</taxon>
        <taxon>Discoba</taxon>
        <taxon>Heterolobosea</taxon>
        <taxon>Tetramitia</taxon>
        <taxon>Eutetramitia</taxon>
        <taxon>Acrasidae</taxon>
        <taxon>Acrasis</taxon>
    </lineage>
</organism>
<evidence type="ECO:0000256" key="7">
    <source>
        <dbReference type="SAM" id="Phobius"/>
    </source>
</evidence>
<dbReference type="AlphaFoldDB" id="A0AAW2YTM5"/>
<feature type="transmembrane region" description="Helical" evidence="7">
    <location>
        <begin position="300"/>
        <end position="320"/>
    </location>
</feature>
<dbReference type="PANTHER" id="PTHR23504:SF111">
    <property type="entry name" value="MAJOR FACILITATOR SUPERFAMILY (MFS) PROFILE DOMAIN-CONTAINING PROTEIN"/>
    <property type="match status" value="1"/>
</dbReference>
<dbReference type="PROSITE" id="PS50850">
    <property type="entry name" value="MFS"/>
    <property type="match status" value="1"/>
</dbReference>
<keyword evidence="4 7" id="KW-1133">Transmembrane helix</keyword>
<dbReference type="GO" id="GO:0016020">
    <property type="term" value="C:membrane"/>
    <property type="evidence" value="ECO:0007669"/>
    <property type="project" value="UniProtKB-SubCell"/>
</dbReference>
<feature type="transmembrane region" description="Helical" evidence="7">
    <location>
        <begin position="199"/>
        <end position="228"/>
    </location>
</feature>
<feature type="transmembrane region" description="Helical" evidence="7">
    <location>
        <begin position="67"/>
        <end position="86"/>
    </location>
</feature>
<dbReference type="InterPro" id="IPR020846">
    <property type="entry name" value="MFS_dom"/>
</dbReference>
<dbReference type="GO" id="GO:0022857">
    <property type="term" value="F:transmembrane transporter activity"/>
    <property type="evidence" value="ECO:0007669"/>
    <property type="project" value="InterPro"/>
</dbReference>
<evidence type="ECO:0000256" key="3">
    <source>
        <dbReference type="ARBA" id="ARBA00022692"/>
    </source>
</evidence>
<dbReference type="EMBL" id="JAOPGA020000651">
    <property type="protein sequence ID" value="KAL0480301.1"/>
    <property type="molecule type" value="Genomic_DNA"/>
</dbReference>
<sequence>MKTPDDIEDDEYESSNPGDYYPSRQHSIVKPLLAEEVEVTNHPTEQQNTTIYTNTGNSLMLYLKAAVIFYFAAVDLLSYTIIQPFLPQYLLSKFPDTVNEDNSGTYVGVILGTFFVARFFSNTFIGHLSDRVGRKVLMIVSLLVSTIATGAFTFLPTIWLVIVFRMAHGFFSATSALSKVMLIDISTGNNIPVATRSLLFAYLGSTFAMSRAASSAMGGIIVGIGAALKSKNPYLIACIVATILIFVGFIFSLIMPETHTIEARELNRQQELVSADSDKEQKSILSKLYNLFFEKTRSKLFIMFLINSMCNASCFLMWVLVSQADVDHGGFSFDSLRTGFLFAIYGVFAVGFQLLFFKRVMTYFNLLKTFKIGSVFQMAQNTIFAFIVMVNRQLRDNPAQPYVLWTLLTVFCLITAMGFMMTLNVLQSMIVNATDKTHQGLVQGVSESIATAARAIGPIIFGYLLSQSIVVFNTSLPVSLLLILLYGLSMIISVWLEKKNVDN</sequence>
<dbReference type="PANTHER" id="PTHR23504">
    <property type="entry name" value="MAJOR FACILITATOR SUPERFAMILY DOMAIN-CONTAINING PROTEIN 10"/>
    <property type="match status" value="1"/>
</dbReference>
<dbReference type="PRINTS" id="PR01035">
    <property type="entry name" value="TCRTETA"/>
</dbReference>
<feature type="domain" description="Major facilitator superfamily (MFS) profile" evidence="8">
    <location>
        <begin position="61"/>
        <end position="501"/>
    </location>
</feature>
<keyword evidence="10" id="KW-1185">Reference proteome</keyword>
<feature type="transmembrane region" description="Helical" evidence="7">
    <location>
        <begin position="478"/>
        <end position="496"/>
    </location>
</feature>
<comment type="subcellular location">
    <subcellularLocation>
        <location evidence="1">Membrane</location>
        <topology evidence="1">Multi-pass membrane protein</topology>
    </subcellularLocation>
</comment>
<dbReference type="SUPFAM" id="SSF103473">
    <property type="entry name" value="MFS general substrate transporter"/>
    <property type="match status" value="1"/>
</dbReference>
<proteinExistence type="predicted"/>
<reference evidence="9 10" key="1">
    <citation type="submission" date="2024-03" db="EMBL/GenBank/DDBJ databases">
        <title>The Acrasis kona genome and developmental transcriptomes reveal deep origins of eukaryotic multicellular pathways.</title>
        <authorList>
            <person name="Sheikh S."/>
            <person name="Fu C.-J."/>
            <person name="Brown M.W."/>
            <person name="Baldauf S.L."/>
        </authorList>
    </citation>
    <scope>NUCLEOTIDE SEQUENCE [LARGE SCALE GENOMIC DNA]</scope>
    <source>
        <strain evidence="9 10">ATCC MYA-3509</strain>
    </source>
</reference>
<evidence type="ECO:0000256" key="1">
    <source>
        <dbReference type="ARBA" id="ARBA00004141"/>
    </source>
</evidence>
<dbReference type="Pfam" id="PF07690">
    <property type="entry name" value="MFS_1"/>
    <property type="match status" value="1"/>
</dbReference>
<keyword evidence="5 7" id="KW-0472">Membrane</keyword>
<dbReference type="Proteomes" id="UP001431209">
    <property type="component" value="Unassembled WGS sequence"/>
</dbReference>
<feature type="region of interest" description="Disordered" evidence="6">
    <location>
        <begin position="1"/>
        <end position="23"/>
    </location>
</feature>
<evidence type="ECO:0000313" key="10">
    <source>
        <dbReference type="Proteomes" id="UP001431209"/>
    </source>
</evidence>